<dbReference type="InterPro" id="IPR036249">
    <property type="entry name" value="Thioredoxin-like_sf"/>
</dbReference>
<reference evidence="1 2" key="1">
    <citation type="submission" date="2023-03" db="EMBL/GenBank/DDBJ databases">
        <title>Roseibium porphyridii sp. nov. and Roseibium rhodosorbium sp. nov. isolated from marine algae, Porphyridium cruentum and Rhodosorus marinus, respectively.</title>
        <authorList>
            <person name="Lee M.W."/>
            <person name="Choi B.J."/>
            <person name="Lee J.K."/>
            <person name="Choi D.G."/>
            <person name="Baek J.H."/>
            <person name="Bayburt H."/>
            <person name="Kim J.M."/>
            <person name="Han D.M."/>
            <person name="Kim K.H."/>
            <person name="Jeon C.O."/>
        </authorList>
    </citation>
    <scope>NUCLEOTIDE SEQUENCE [LARGE SCALE GENOMIC DNA]</scope>
    <source>
        <strain evidence="1 2">KMA01</strain>
    </source>
</reference>
<organism evidence="1 2">
    <name type="scientific">Roseibium porphyridii</name>
    <dbReference type="NCBI Taxonomy" id="2866279"/>
    <lineage>
        <taxon>Bacteria</taxon>
        <taxon>Pseudomonadati</taxon>
        <taxon>Pseudomonadota</taxon>
        <taxon>Alphaproteobacteria</taxon>
        <taxon>Hyphomicrobiales</taxon>
        <taxon>Stappiaceae</taxon>
        <taxon>Roseibium</taxon>
    </lineage>
</organism>
<dbReference type="RefSeq" id="WP_265680163.1">
    <property type="nucleotide sequence ID" value="NZ_CP120863.1"/>
</dbReference>
<dbReference type="Pfam" id="PF05988">
    <property type="entry name" value="DUF899"/>
    <property type="match status" value="1"/>
</dbReference>
<dbReference type="Proteomes" id="UP001209803">
    <property type="component" value="Chromosome"/>
</dbReference>
<evidence type="ECO:0000313" key="1">
    <source>
        <dbReference type="EMBL" id="WFE89810.1"/>
    </source>
</evidence>
<dbReference type="SUPFAM" id="SSF52833">
    <property type="entry name" value="Thioredoxin-like"/>
    <property type="match status" value="1"/>
</dbReference>
<proteinExistence type="predicted"/>
<keyword evidence="2" id="KW-1185">Reference proteome</keyword>
<dbReference type="EMBL" id="CP120863">
    <property type="protein sequence ID" value="WFE89810.1"/>
    <property type="molecule type" value="Genomic_DNA"/>
</dbReference>
<evidence type="ECO:0000313" key="2">
    <source>
        <dbReference type="Proteomes" id="UP001209803"/>
    </source>
</evidence>
<accession>A0ABY8F990</accession>
<name>A0ABY8F990_9HYPH</name>
<sequence>MQPIKTGSREEWLAARKALLEKEKAHTRQKDTLSQERRALPWVKIDKNYVFEAETGAVTLADLFGDKSQLIVYHFMFGPEWTEGCKSCSFWADSFNGLEPHLNGRDIAFVAISRAPMSLLVPFKKRMGWGFNWVSSHSNSFNADFDVSFGSDHQPENPVTYNFKEKTFYPMDEAHGTSVFAKDDEGNIYHTYSTYGRGLDVTNAAYSYIDMVPKGRNELPEGNPMEWVRHHDAY</sequence>
<gene>
    <name evidence="1" type="ORF">K1718_00165</name>
</gene>
<protein>
    <submittedName>
        <fullName evidence="1">DUF899 domain-containing protein</fullName>
    </submittedName>
</protein>
<dbReference type="InterPro" id="IPR010296">
    <property type="entry name" value="DUF899_thioredox"/>
</dbReference>